<dbReference type="InterPro" id="IPR046342">
    <property type="entry name" value="CBS_dom_sf"/>
</dbReference>
<dbReference type="InterPro" id="IPR000644">
    <property type="entry name" value="CBS_dom"/>
</dbReference>
<proteinExistence type="inferred from homology"/>
<dbReference type="Gene3D" id="1.10.357.20">
    <property type="entry name" value="SLC41 divalent cation transporters, integral membrane domain"/>
    <property type="match status" value="1"/>
</dbReference>
<feature type="transmembrane region" description="Helical" evidence="9">
    <location>
        <begin position="12"/>
        <end position="33"/>
    </location>
</feature>
<feature type="transmembrane region" description="Helical" evidence="9">
    <location>
        <begin position="474"/>
        <end position="499"/>
    </location>
</feature>
<feature type="transmembrane region" description="Helical" evidence="9">
    <location>
        <begin position="362"/>
        <end position="388"/>
    </location>
</feature>
<evidence type="ECO:0000313" key="11">
    <source>
        <dbReference type="EMBL" id="EQA63053.1"/>
    </source>
</evidence>
<keyword evidence="4 9" id="KW-0812">Transmembrane</keyword>
<feature type="transmembrane region" description="Helical" evidence="9">
    <location>
        <begin position="409"/>
        <end position="430"/>
    </location>
</feature>
<dbReference type="PROSITE" id="PS51371">
    <property type="entry name" value="CBS"/>
    <property type="match status" value="1"/>
</dbReference>
<name>V6IEZ3_9LEPT</name>
<evidence type="ECO:0000256" key="7">
    <source>
        <dbReference type="ARBA" id="ARBA00023136"/>
    </source>
</evidence>
<keyword evidence="5 9" id="KW-0460">Magnesium</keyword>
<dbReference type="PANTHER" id="PTHR41394:SF5">
    <property type="entry name" value="SLC41A_MGTE INTEGRAL MEMBRANE DOMAIN-CONTAINING PROTEIN"/>
    <property type="match status" value="1"/>
</dbReference>
<evidence type="ECO:0000256" key="3">
    <source>
        <dbReference type="ARBA" id="ARBA00022448"/>
    </source>
</evidence>
<dbReference type="AlphaFoldDB" id="V6IEZ3"/>
<evidence type="ECO:0000256" key="6">
    <source>
        <dbReference type="ARBA" id="ARBA00022989"/>
    </source>
</evidence>
<keyword evidence="9" id="KW-1003">Cell membrane</keyword>
<dbReference type="SUPFAM" id="SSF54631">
    <property type="entry name" value="CBS-domain pair"/>
    <property type="match status" value="1"/>
</dbReference>
<dbReference type="InterPro" id="IPR036739">
    <property type="entry name" value="SLC41_membr_dom_sf"/>
</dbReference>
<keyword evidence="12" id="KW-1185">Reference proteome</keyword>
<feature type="domain" description="CBS" evidence="10">
    <location>
        <begin position="253"/>
        <end position="309"/>
    </location>
</feature>
<protein>
    <recommendedName>
        <fullName evidence="9">Magnesium transporter MgtE</fullName>
    </recommendedName>
</protein>
<dbReference type="SUPFAM" id="SSF158791">
    <property type="entry name" value="MgtE N-terminal domain-like"/>
    <property type="match status" value="1"/>
</dbReference>
<dbReference type="Proteomes" id="UP000018747">
    <property type="component" value="Unassembled WGS sequence"/>
</dbReference>
<dbReference type="Gene3D" id="1.25.60.10">
    <property type="entry name" value="MgtE N-terminal domain-like"/>
    <property type="match status" value="1"/>
</dbReference>
<dbReference type="Pfam" id="PF03448">
    <property type="entry name" value="MgtE_N"/>
    <property type="match status" value="1"/>
</dbReference>
<sequence length="500" mass="55819">MIGSNEKLLFWGLFGNSLIGLFGFQFCSLKTILGETFMEERGIEHGLFSEKANPSSQEWIEFFSEKIKAGENSFLDRFLKRNHPADIAEVLEKLEEDEAFSVFKRCDSELQSSILVEFDEEFQADLISRFQMKEISPILENLETDELSSLISEFPKDKAEEILNSIDEEDSSQVRKQLTFREYSAGRLMNTLFASAVETDTVRKAIIKLRKIARDTDDIYHLYITDENNILKGYVKLKNLFLAPLNTKVNRLMKTGFTSIHYDTDQEEVAKMFRKYDLVSVAVLDDLGRILGRITVDDILDIVHEEASEDILRLGGVSEEERLSSSVLTSVRRRMVWLLINLGTASLAASVVSFFGGTIEKYVLLASLMPIVAGMGGNAGTQSITLIVRNLATGDLTTGNWKSAIRKEGLVGILNGFMVGIVAGLMVYFFTGNFTLSMVMFMALQANLTIAAVIGTSIPLLLRVLGIDPAIASSIFVTTFTDVFGFFCFLGLATIFIQIL</sequence>
<dbReference type="SUPFAM" id="SSF161093">
    <property type="entry name" value="MgtE membrane domain-like"/>
    <property type="match status" value="1"/>
</dbReference>
<dbReference type="Pfam" id="PF00571">
    <property type="entry name" value="CBS"/>
    <property type="match status" value="1"/>
</dbReference>
<comment type="similarity">
    <text evidence="2 9">Belongs to the SLC41A transporter family.</text>
</comment>
<dbReference type="PANTHER" id="PTHR41394">
    <property type="entry name" value="MAGNESIUM TRANSPORTER MGTE"/>
    <property type="match status" value="1"/>
</dbReference>
<reference evidence="11" key="1">
    <citation type="submission" date="2013-05" db="EMBL/GenBank/DDBJ databases">
        <authorList>
            <person name="Harkins D.M."/>
            <person name="Durkin A.S."/>
            <person name="Brinkac L.M."/>
            <person name="Haft D.H."/>
            <person name="Selengut J.D."/>
            <person name="Sanka R."/>
            <person name="DePew J."/>
            <person name="Purushe J."/>
            <person name="Hartskeerl R.A."/>
            <person name="Ahmed A."/>
            <person name="van der Linden H."/>
            <person name="Goris M.G.A."/>
            <person name="Vinetz J.M."/>
            <person name="Sutton G.G."/>
            <person name="Nierman W.C."/>
            <person name="Fouts D.E."/>
        </authorList>
    </citation>
    <scope>NUCLEOTIDE SEQUENCE [LARGE SCALE GENOMIC DNA]</scope>
    <source>
        <strain evidence="11">L 60</strain>
    </source>
</reference>
<keyword evidence="9" id="KW-0479">Metal-binding</keyword>
<evidence type="ECO:0000256" key="5">
    <source>
        <dbReference type="ARBA" id="ARBA00022842"/>
    </source>
</evidence>
<dbReference type="Gene3D" id="3.10.580.10">
    <property type="entry name" value="CBS-domain"/>
    <property type="match status" value="1"/>
</dbReference>
<comment type="caution">
    <text evidence="11">The sequence shown here is derived from an EMBL/GenBank/DDBJ whole genome shotgun (WGS) entry which is preliminary data.</text>
</comment>
<feature type="transmembrane region" description="Helical" evidence="9">
    <location>
        <begin position="436"/>
        <end position="462"/>
    </location>
</feature>
<dbReference type="SMART" id="SM00924">
    <property type="entry name" value="MgtE_N"/>
    <property type="match status" value="1"/>
</dbReference>
<dbReference type="CDD" id="cd04606">
    <property type="entry name" value="CBS_pair_Mg_transporter"/>
    <property type="match status" value="1"/>
</dbReference>
<feature type="transmembrane region" description="Helical" evidence="9">
    <location>
        <begin position="335"/>
        <end position="356"/>
    </location>
</feature>
<evidence type="ECO:0000256" key="8">
    <source>
        <dbReference type="PROSITE-ProRule" id="PRU00703"/>
    </source>
</evidence>
<dbReference type="SMART" id="SM00116">
    <property type="entry name" value="CBS"/>
    <property type="match status" value="2"/>
</dbReference>
<evidence type="ECO:0000313" key="12">
    <source>
        <dbReference type="Proteomes" id="UP000018747"/>
    </source>
</evidence>
<dbReference type="InterPro" id="IPR006669">
    <property type="entry name" value="MgtE_transporter"/>
</dbReference>
<dbReference type="GO" id="GO:0015095">
    <property type="term" value="F:magnesium ion transmembrane transporter activity"/>
    <property type="evidence" value="ECO:0007669"/>
    <property type="project" value="UniProtKB-UniRule"/>
</dbReference>
<dbReference type="GO" id="GO:0005886">
    <property type="term" value="C:plasma membrane"/>
    <property type="evidence" value="ECO:0007669"/>
    <property type="project" value="UniProtKB-SubCell"/>
</dbReference>
<dbReference type="GO" id="GO:0046872">
    <property type="term" value="F:metal ion binding"/>
    <property type="evidence" value="ECO:0007669"/>
    <property type="project" value="UniProtKB-KW"/>
</dbReference>
<dbReference type="EMBL" id="AHMT02000024">
    <property type="protein sequence ID" value="EQA63053.1"/>
    <property type="molecule type" value="Genomic_DNA"/>
</dbReference>
<comment type="subunit">
    <text evidence="9">Homodimer.</text>
</comment>
<comment type="subcellular location">
    <subcellularLocation>
        <location evidence="9">Cell membrane</location>
        <topology evidence="9">Multi-pass membrane protein</topology>
    </subcellularLocation>
    <subcellularLocation>
        <location evidence="1">Membrane</location>
        <topology evidence="1">Multi-pass membrane protein</topology>
    </subcellularLocation>
</comment>
<evidence type="ECO:0000256" key="1">
    <source>
        <dbReference type="ARBA" id="ARBA00004141"/>
    </source>
</evidence>
<dbReference type="Pfam" id="PF01769">
    <property type="entry name" value="MgtE"/>
    <property type="match status" value="1"/>
</dbReference>
<evidence type="ECO:0000259" key="10">
    <source>
        <dbReference type="PROSITE" id="PS51371"/>
    </source>
</evidence>
<dbReference type="InterPro" id="IPR006668">
    <property type="entry name" value="Mg_transptr_MgtE_intracell_dom"/>
</dbReference>
<accession>V6IEZ3</accession>
<comment type="caution">
    <text evidence="9">Lacks conserved residue(s) required for the propagation of feature annotation.</text>
</comment>
<dbReference type="STRING" id="100053.GCA_002009845_00056"/>
<keyword evidence="6 9" id="KW-1133">Transmembrane helix</keyword>
<organism evidence="11 12">
    <name type="scientific">Leptospira alexanderi serovar Manhao 3 str. L 60</name>
    <dbReference type="NCBI Taxonomy" id="1049759"/>
    <lineage>
        <taxon>Bacteria</taxon>
        <taxon>Pseudomonadati</taxon>
        <taxon>Spirochaetota</taxon>
        <taxon>Spirochaetia</taxon>
        <taxon>Leptospirales</taxon>
        <taxon>Leptospiraceae</taxon>
        <taxon>Leptospira</taxon>
    </lineage>
</organism>
<keyword evidence="7 9" id="KW-0472">Membrane</keyword>
<comment type="function">
    <text evidence="9">Acts as a magnesium transporter.</text>
</comment>
<keyword evidence="8" id="KW-0129">CBS domain</keyword>
<dbReference type="InterPro" id="IPR006667">
    <property type="entry name" value="SLC41_membr_dom"/>
</dbReference>
<dbReference type="InterPro" id="IPR038076">
    <property type="entry name" value="MgtE_N_sf"/>
</dbReference>
<evidence type="ECO:0000256" key="2">
    <source>
        <dbReference type="ARBA" id="ARBA00009749"/>
    </source>
</evidence>
<gene>
    <name evidence="11" type="primary">mgtE</name>
    <name evidence="11" type="ORF">LEP1GSC062_3750</name>
</gene>
<evidence type="ECO:0000256" key="4">
    <source>
        <dbReference type="ARBA" id="ARBA00022692"/>
    </source>
</evidence>
<keyword evidence="3 9" id="KW-0813">Transport</keyword>
<evidence type="ECO:0000256" key="9">
    <source>
        <dbReference type="RuleBase" id="RU362011"/>
    </source>
</evidence>
<dbReference type="NCBIfam" id="TIGR00400">
    <property type="entry name" value="mgtE"/>
    <property type="match status" value="1"/>
</dbReference>